<dbReference type="InterPro" id="IPR038665">
    <property type="entry name" value="Voltage-dep_anion_channel_sf"/>
</dbReference>
<feature type="transmembrane region" description="Helical" evidence="8">
    <location>
        <begin position="304"/>
        <end position="324"/>
    </location>
</feature>
<keyword evidence="10" id="KW-1185">Reference proteome</keyword>
<evidence type="ECO:0000313" key="10">
    <source>
        <dbReference type="Proteomes" id="UP000632222"/>
    </source>
</evidence>
<organism evidence="9 10">
    <name type="scientific">Deinococcus roseus</name>
    <dbReference type="NCBI Taxonomy" id="392414"/>
    <lineage>
        <taxon>Bacteria</taxon>
        <taxon>Thermotogati</taxon>
        <taxon>Deinococcota</taxon>
        <taxon>Deinococci</taxon>
        <taxon>Deinococcales</taxon>
        <taxon>Deinococcaceae</taxon>
        <taxon>Deinococcus</taxon>
    </lineage>
</organism>
<reference evidence="10" key="1">
    <citation type="journal article" date="2019" name="Int. J. Syst. Evol. Microbiol.">
        <title>The Global Catalogue of Microorganisms (GCM) 10K type strain sequencing project: providing services to taxonomists for standard genome sequencing and annotation.</title>
        <authorList>
            <consortium name="The Broad Institute Genomics Platform"/>
            <consortium name="The Broad Institute Genome Sequencing Center for Infectious Disease"/>
            <person name="Wu L."/>
            <person name="Ma J."/>
        </authorList>
    </citation>
    <scope>NUCLEOTIDE SEQUENCE [LARGE SCALE GENOMIC DNA]</scope>
    <source>
        <strain evidence="10">JCM 14370</strain>
    </source>
</reference>
<keyword evidence="3" id="KW-0813">Transport</keyword>
<accession>A0ABQ2D7M1</accession>
<evidence type="ECO:0000256" key="5">
    <source>
        <dbReference type="ARBA" id="ARBA00022692"/>
    </source>
</evidence>
<keyword evidence="7 8" id="KW-0472">Membrane</keyword>
<evidence type="ECO:0000256" key="8">
    <source>
        <dbReference type="SAM" id="Phobius"/>
    </source>
</evidence>
<keyword evidence="4" id="KW-1003">Cell membrane</keyword>
<keyword evidence="5 8" id="KW-0812">Transmembrane</keyword>
<comment type="similarity">
    <text evidence="2">Belongs to the tellurite-resistance/dicarboxylate transporter (TDT) family.</text>
</comment>
<evidence type="ECO:0000256" key="1">
    <source>
        <dbReference type="ARBA" id="ARBA00004651"/>
    </source>
</evidence>
<evidence type="ECO:0000256" key="7">
    <source>
        <dbReference type="ARBA" id="ARBA00023136"/>
    </source>
</evidence>
<evidence type="ECO:0000256" key="3">
    <source>
        <dbReference type="ARBA" id="ARBA00022448"/>
    </source>
</evidence>
<protein>
    <submittedName>
        <fullName evidence="9">C4-dicarboxylate ABC transporter</fullName>
    </submittedName>
</protein>
<gene>
    <name evidence="9" type="ORF">GCM10008938_36890</name>
</gene>
<feature type="transmembrane region" description="Helical" evidence="8">
    <location>
        <begin position="26"/>
        <end position="43"/>
    </location>
</feature>
<sequence>MLRPMQHRTVHPSFHLPLVQHFSPNLYAITMGTGILALMMGKLPWEAAFKTGELLWMLNALLFCGFSVLFGLKALLYPTETRQVLDHPTQSLFLGAVPMGLATVINGLLEYGLPLWGSRVVPFAQHLWMLDAVLALITCTLVPYRMFTRSQHPLKEMTALWLLPVVAPEVTAASAGLLIPHLSQHAWGMLCTSYVLWAFSVPLALMLLTVLVLRLTQHQLPGREMALSMFLPIGPLATAALALLQLGGAAGPVLAAQNLPSLTPVLQGIGLVGGLVLWGFACWWLVLALLTTCRYLKTGLPFNLGWWGLTFPVGVFSAATFALADVTHLTLLRHMATALVGVLVLLWMLVTLRTLQHQMQPSNT</sequence>
<feature type="transmembrane region" description="Helical" evidence="8">
    <location>
        <begin position="128"/>
        <end position="147"/>
    </location>
</feature>
<dbReference type="PANTHER" id="PTHR31686:SF1">
    <property type="entry name" value="SULFITE EFFLUX PUMP SSU1"/>
    <property type="match status" value="1"/>
</dbReference>
<dbReference type="EMBL" id="BMOD01000017">
    <property type="protein sequence ID" value="GGJ47523.1"/>
    <property type="molecule type" value="Genomic_DNA"/>
</dbReference>
<feature type="transmembrane region" description="Helical" evidence="8">
    <location>
        <begin position="194"/>
        <end position="213"/>
    </location>
</feature>
<feature type="transmembrane region" description="Helical" evidence="8">
    <location>
        <begin position="225"/>
        <end position="246"/>
    </location>
</feature>
<feature type="transmembrane region" description="Helical" evidence="8">
    <location>
        <begin position="266"/>
        <end position="292"/>
    </location>
</feature>
<feature type="transmembrane region" description="Helical" evidence="8">
    <location>
        <begin position="89"/>
        <end position="108"/>
    </location>
</feature>
<evidence type="ECO:0000313" key="9">
    <source>
        <dbReference type="EMBL" id="GGJ47523.1"/>
    </source>
</evidence>
<feature type="transmembrane region" description="Helical" evidence="8">
    <location>
        <begin position="330"/>
        <end position="350"/>
    </location>
</feature>
<evidence type="ECO:0000256" key="2">
    <source>
        <dbReference type="ARBA" id="ARBA00008566"/>
    </source>
</evidence>
<comment type="subcellular location">
    <subcellularLocation>
        <location evidence="1">Cell membrane</location>
        <topology evidence="1">Multi-pass membrane protein</topology>
    </subcellularLocation>
</comment>
<dbReference type="InterPro" id="IPR051629">
    <property type="entry name" value="Sulfite_efflux_TDT"/>
</dbReference>
<dbReference type="Proteomes" id="UP000632222">
    <property type="component" value="Unassembled WGS sequence"/>
</dbReference>
<keyword evidence="6 8" id="KW-1133">Transmembrane helix</keyword>
<dbReference type="InterPro" id="IPR004695">
    <property type="entry name" value="SLAC1/Mae1/Ssu1/TehA"/>
</dbReference>
<dbReference type="CDD" id="cd09318">
    <property type="entry name" value="TDT_SSU1"/>
    <property type="match status" value="1"/>
</dbReference>
<evidence type="ECO:0000256" key="6">
    <source>
        <dbReference type="ARBA" id="ARBA00022989"/>
    </source>
</evidence>
<dbReference type="Gene3D" id="1.50.10.150">
    <property type="entry name" value="Voltage-dependent anion channel"/>
    <property type="match status" value="1"/>
</dbReference>
<proteinExistence type="inferred from homology"/>
<feature type="transmembrane region" description="Helical" evidence="8">
    <location>
        <begin position="159"/>
        <end position="182"/>
    </location>
</feature>
<name>A0ABQ2D7M1_9DEIO</name>
<dbReference type="PANTHER" id="PTHR31686">
    <property type="match status" value="1"/>
</dbReference>
<evidence type="ECO:0000256" key="4">
    <source>
        <dbReference type="ARBA" id="ARBA00022475"/>
    </source>
</evidence>
<feature type="transmembrane region" description="Helical" evidence="8">
    <location>
        <begin position="55"/>
        <end position="77"/>
    </location>
</feature>
<dbReference type="Pfam" id="PF03595">
    <property type="entry name" value="SLAC1"/>
    <property type="match status" value="1"/>
</dbReference>
<comment type="caution">
    <text evidence="9">The sequence shown here is derived from an EMBL/GenBank/DDBJ whole genome shotgun (WGS) entry which is preliminary data.</text>
</comment>